<dbReference type="Proteomes" id="UP000679848">
    <property type="component" value="Chromosome"/>
</dbReference>
<dbReference type="KEGG" id="pfaa:MM59RIKEN_26970"/>
<protein>
    <recommendedName>
        <fullName evidence="1">CopG-like ribbon-helix-helix domain-containing protein</fullName>
    </recommendedName>
</protein>
<evidence type="ECO:0000259" key="1">
    <source>
        <dbReference type="Pfam" id="PF07878"/>
    </source>
</evidence>
<dbReference type="InterPro" id="IPR010985">
    <property type="entry name" value="Ribbon_hlx_hlx"/>
</dbReference>
<dbReference type="GO" id="GO:0006355">
    <property type="term" value="P:regulation of DNA-templated transcription"/>
    <property type="evidence" value="ECO:0007669"/>
    <property type="project" value="InterPro"/>
</dbReference>
<reference evidence="2" key="1">
    <citation type="submission" date="2020-09" db="EMBL/GenBank/DDBJ databases">
        <title>New species isolated from human feces.</title>
        <authorList>
            <person name="Kitahara M."/>
            <person name="Shigeno Y."/>
            <person name="Shime M."/>
            <person name="Matsumoto Y."/>
            <person name="Nakamura S."/>
            <person name="Motooka D."/>
            <person name="Fukuoka S."/>
            <person name="Nishikawa H."/>
            <person name="Benno Y."/>
        </authorList>
    </citation>
    <scope>NUCLEOTIDE SEQUENCE</scope>
    <source>
        <strain evidence="2">MM59</strain>
    </source>
</reference>
<dbReference type="InterPro" id="IPR013321">
    <property type="entry name" value="Arc_rbn_hlx_hlx"/>
</dbReference>
<dbReference type="CDD" id="cd21631">
    <property type="entry name" value="RHH_CopG_NikR-like"/>
    <property type="match status" value="1"/>
</dbReference>
<name>A0A810QAS6_9FIRM</name>
<gene>
    <name evidence="2" type="ORF">MM59RIKEN_26970</name>
</gene>
<feature type="domain" description="CopG-like ribbon-helix-helix" evidence="1">
    <location>
        <begin position="9"/>
        <end position="49"/>
    </location>
</feature>
<keyword evidence="3" id="KW-1185">Reference proteome</keyword>
<proteinExistence type="predicted"/>
<dbReference type="AlphaFoldDB" id="A0A810QAS6"/>
<dbReference type="EMBL" id="AP023420">
    <property type="protein sequence ID" value="BCK85378.1"/>
    <property type="molecule type" value="Genomic_DNA"/>
</dbReference>
<evidence type="ECO:0000313" key="2">
    <source>
        <dbReference type="EMBL" id="BCK85378.1"/>
    </source>
</evidence>
<dbReference type="InterPro" id="IPR012869">
    <property type="entry name" value="RHH_5"/>
</dbReference>
<dbReference type="SUPFAM" id="SSF47598">
    <property type="entry name" value="Ribbon-helix-helix"/>
    <property type="match status" value="1"/>
</dbReference>
<organism evidence="2 3">
    <name type="scientific">Pusillibacter faecalis</name>
    <dbReference type="NCBI Taxonomy" id="2714358"/>
    <lineage>
        <taxon>Bacteria</taxon>
        <taxon>Bacillati</taxon>
        <taxon>Bacillota</taxon>
        <taxon>Clostridia</taxon>
        <taxon>Eubacteriales</taxon>
        <taxon>Oscillospiraceae</taxon>
        <taxon>Pusillibacter</taxon>
    </lineage>
</organism>
<dbReference type="Gene3D" id="1.10.1220.10">
    <property type="entry name" value="Met repressor-like"/>
    <property type="match status" value="1"/>
</dbReference>
<accession>A0A810QAS6</accession>
<dbReference type="Pfam" id="PF07878">
    <property type="entry name" value="RHH_5"/>
    <property type="match status" value="1"/>
</dbReference>
<sequence>MSPRPKANSERINVFFPPDVLQKLKALAEAKGTTVSGLVRMIVLEYLAQK</sequence>
<evidence type="ECO:0000313" key="3">
    <source>
        <dbReference type="Proteomes" id="UP000679848"/>
    </source>
</evidence>